<sequence length="187" mass="20785">MRENTLMSAEIVEPYAEALMSLADSQNLVERFGNDAKELVSVLKESEELQQFLASPVIKIEDKKSVLRQITGEGLHHYMVNFLQLVIDKKRTAFLTGILEQFLALVRERTSTVLAEVTSVTELTQEQRDRVTEKVKAMTNANDVEIETTLDPNLIGGVVIKVGSQVLDASLRGQLRRIGLSLETAAS</sequence>
<comment type="similarity">
    <text evidence="8">Belongs to the ATPase delta chain family.</text>
</comment>
<dbReference type="HAMAP" id="MF_01416">
    <property type="entry name" value="ATP_synth_delta_bact"/>
    <property type="match status" value="1"/>
</dbReference>
<reference evidence="9" key="1">
    <citation type="journal article" date="2011" name="J. Biol. Chem.">
        <title>Halotolerant Cyanobacterium Aphanothece halophytica Contains an Na+-dependent F1F0-ATP Synthase with a Potential Role in Salt-stress Tolerance.</title>
        <authorList>
            <person name="Soontharapirakkul K."/>
            <person name="Promden W."/>
            <person name="Yamada N."/>
            <person name="Kageyama H."/>
            <person name="Incharoensakdi A."/>
            <person name="Iwamoto-Kihara A."/>
            <person name="Takabe T."/>
        </authorList>
    </citation>
    <scope>NUCLEOTIDE SEQUENCE</scope>
</reference>
<dbReference type="PRINTS" id="PR00125">
    <property type="entry name" value="ATPASEDELTA"/>
</dbReference>
<evidence type="ECO:0000256" key="3">
    <source>
        <dbReference type="ARBA" id="ARBA00022781"/>
    </source>
</evidence>
<evidence type="ECO:0000256" key="7">
    <source>
        <dbReference type="ARBA" id="ARBA00023310"/>
    </source>
</evidence>
<keyword evidence="3 8" id="KW-0375">Hydrogen ion transport</keyword>
<dbReference type="GO" id="GO:0045259">
    <property type="term" value="C:proton-transporting ATP synthase complex"/>
    <property type="evidence" value="ECO:0007669"/>
    <property type="project" value="UniProtKB-KW"/>
</dbReference>
<protein>
    <recommendedName>
        <fullName evidence="8">ATP synthase subunit delta</fullName>
    </recommendedName>
    <alternativeName>
        <fullName evidence="8">ATP synthase F(1) sector subunit delta</fullName>
    </alternativeName>
    <alternativeName>
        <fullName evidence="8">F-type ATPase subunit delta</fullName>
        <shortName evidence="8">F-ATPase subunit delta</shortName>
    </alternativeName>
</protein>
<name>F2Z9P0_APHHA</name>
<dbReference type="Pfam" id="PF00213">
    <property type="entry name" value="OSCP"/>
    <property type="match status" value="1"/>
</dbReference>
<gene>
    <name evidence="9" type="primary">ApH+atpH</name>
    <name evidence="8" type="synonym">atpD</name>
    <name evidence="8" type="synonym">atpH</name>
</gene>
<keyword evidence="5 8" id="KW-0472">Membrane</keyword>
<evidence type="ECO:0000256" key="6">
    <source>
        <dbReference type="ARBA" id="ARBA00023196"/>
    </source>
</evidence>
<evidence type="ECO:0000313" key="9">
    <source>
        <dbReference type="EMBL" id="BAK19945.1"/>
    </source>
</evidence>
<comment type="subcellular location">
    <subcellularLocation>
        <location evidence="8">Cellular thylakoid membrane</location>
        <topology evidence="8">Peripheral membrane protein</topology>
    </subcellularLocation>
    <subcellularLocation>
        <location evidence="1">Membrane</location>
    </subcellularLocation>
</comment>
<proteinExistence type="inferred from homology"/>
<dbReference type="InterPro" id="IPR000711">
    <property type="entry name" value="ATPase_OSCP/dsu"/>
</dbReference>
<dbReference type="AlphaFoldDB" id="F2Z9P0"/>
<accession>F2Z9P0</accession>
<keyword evidence="6 8" id="KW-0139">CF(1)</keyword>
<organism evidence="9">
    <name type="scientific">Aphanothece halophytica</name>
    <dbReference type="NCBI Taxonomy" id="72020"/>
    <lineage>
        <taxon>Bacteria</taxon>
        <taxon>Bacillati</taxon>
        <taxon>Cyanobacteriota</taxon>
        <taxon>Cyanophyceae</taxon>
        <taxon>Oscillatoriophycideae</taxon>
        <taxon>Chroococcales</taxon>
        <taxon>Aphanothecaceae</taxon>
        <taxon>Aphanothece</taxon>
    </lineage>
</organism>
<evidence type="ECO:0000256" key="1">
    <source>
        <dbReference type="ARBA" id="ARBA00004370"/>
    </source>
</evidence>
<dbReference type="SUPFAM" id="SSF47928">
    <property type="entry name" value="N-terminal domain of the delta subunit of the F1F0-ATP synthase"/>
    <property type="match status" value="1"/>
</dbReference>
<keyword evidence="8" id="KW-0793">Thylakoid</keyword>
<dbReference type="GO" id="GO:0046933">
    <property type="term" value="F:proton-transporting ATP synthase activity, rotational mechanism"/>
    <property type="evidence" value="ECO:0007669"/>
    <property type="project" value="UniProtKB-UniRule"/>
</dbReference>
<comment type="function">
    <text evidence="8">This protein is part of the stalk that links CF(0) to CF(1). It either transmits conformational changes from CF(0) to CF(1) or is implicated in proton conduction.</text>
</comment>
<dbReference type="PROSITE" id="PS00389">
    <property type="entry name" value="ATPASE_DELTA"/>
    <property type="match status" value="1"/>
</dbReference>
<dbReference type="InterPro" id="IPR020781">
    <property type="entry name" value="ATPase_OSCP/d_CS"/>
</dbReference>
<dbReference type="GO" id="GO:0031676">
    <property type="term" value="C:plasma membrane-derived thylakoid membrane"/>
    <property type="evidence" value="ECO:0007669"/>
    <property type="project" value="UniProtKB-SubCell"/>
</dbReference>
<evidence type="ECO:0000256" key="2">
    <source>
        <dbReference type="ARBA" id="ARBA00022448"/>
    </source>
</evidence>
<dbReference type="InterPro" id="IPR026015">
    <property type="entry name" value="ATP_synth_OSCP/delta_N_sf"/>
</dbReference>
<dbReference type="PANTHER" id="PTHR11910">
    <property type="entry name" value="ATP SYNTHASE DELTA CHAIN"/>
    <property type="match status" value="1"/>
</dbReference>
<evidence type="ECO:0000256" key="5">
    <source>
        <dbReference type="ARBA" id="ARBA00023136"/>
    </source>
</evidence>
<dbReference type="EMBL" id="AB602794">
    <property type="protein sequence ID" value="BAK19945.1"/>
    <property type="molecule type" value="Genomic_DNA"/>
</dbReference>
<keyword evidence="7 8" id="KW-0066">ATP synthesis</keyword>
<dbReference type="NCBIfam" id="TIGR01145">
    <property type="entry name" value="ATP_synt_delta"/>
    <property type="match status" value="1"/>
</dbReference>
<evidence type="ECO:0000256" key="4">
    <source>
        <dbReference type="ARBA" id="ARBA00023065"/>
    </source>
</evidence>
<dbReference type="Gene3D" id="1.10.520.20">
    <property type="entry name" value="N-terminal domain of the delta subunit of the F1F0-ATP synthase"/>
    <property type="match status" value="1"/>
</dbReference>
<evidence type="ECO:0000256" key="8">
    <source>
        <dbReference type="HAMAP-Rule" id="MF_01416"/>
    </source>
</evidence>
<keyword evidence="2 8" id="KW-0813">Transport</keyword>
<keyword evidence="4 8" id="KW-0406">Ion transport</keyword>
<comment type="function">
    <text evidence="8">F(1)F(0) ATP synthase produces ATP from ADP in the presence of a proton or sodium gradient. F-type ATPases consist of two structural domains, F(1) containing the extramembraneous catalytic core and F(0) containing the membrane proton channel, linked together by a central stalk and a peripheral stalk. During catalysis, ATP synthesis in the catalytic domain of F(1) is coupled via a rotary mechanism of the central stalk subunits to proton translocation.</text>
</comment>